<evidence type="ECO:0000256" key="1">
    <source>
        <dbReference type="SAM" id="MobiDB-lite"/>
    </source>
</evidence>
<name>A0A0G4HNY6_9ALVE</name>
<organism evidence="2">
    <name type="scientific">Chromera velia CCMP2878</name>
    <dbReference type="NCBI Taxonomy" id="1169474"/>
    <lineage>
        <taxon>Eukaryota</taxon>
        <taxon>Sar</taxon>
        <taxon>Alveolata</taxon>
        <taxon>Colpodellida</taxon>
        <taxon>Chromeraceae</taxon>
        <taxon>Chromera</taxon>
    </lineage>
</organism>
<feature type="region of interest" description="Disordered" evidence="1">
    <location>
        <begin position="72"/>
        <end position="93"/>
    </location>
</feature>
<dbReference type="AlphaFoldDB" id="A0A0G4HNY6"/>
<dbReference type="PROSITE" id="PS51257">
    <property type="entry name" value="PROKAR_LIPOPROTEIN"/>
    <property type="match status" value="1"/>
</dbReference>
<dbReference type="EMBL" id="CDMZ01003348">
    <property type="protein sequence ID" value="CEM46032.1"/>
    <property type="molecule type" value="Genomic_DNA"/>
</dbReference>
<feature type="compositionally biased region" description="Gly residues" evidence="1">
    <location>
        <begin position="79"/>
        <end position="93"/>
    </location>
</feature>
<accession>A0A0G4HNY6</accession>
<evidence type="ECO:0000313" key="2">
    <source>
        <dbReference type="EMBL" id="CEM46032.1"/>
    </source>
</evidence>
<reference evidence="2" key="1">
    <citation type="submission" date="2014-11" db="EMBL/GenBank/DDBJ databases">
        <authorList>
            <person name="Otto D Thomas"/>
            <person name="Naeem Raeece"/>
        </authorList>
    </citation>
    <scope>NUCLEOTIDE SEQUENCE</scope>
</reference>
<protein>
    <submittedName>
        <fullName evidence="2">Uncharacterized protein</fullName>
    </submittedName>
</protein>
<sequence>MKNERECNRILQLPIAQFSGVGSCSSSLFPLSRCPLVFAPPISVCFCSFWLSPCPSMSSIPPSIPAVVGNPRGARPHGRPGGGGPGRGLFGGAGGWRRGLEPARLPQGLGQPLGGCDGCDANRASKLQNTHYRDGVRGGETFGEGVEISIAGEWALSNKTSNRLAHAYNGNTTLCQKCGQRFDEENNPVGNRLNKSPDVCMGQNHEGPFSPVQQQQASASSERRWHLSARVIKAGSYMGLRKSLFAAAEQNHAFAPSNGGVKYDPLPPSSSSDLTLDLFFETKTKALDMESSIGREVRRFGVDPENLVLIVPEEQPMPAKRVYERDYSPTETPERVQSEGVESLPESDAFHSQLTRDDIAFESWFTLADWTAIASRPHWAHLLEKEMCKGPEAKLMKDPGNRIVLPTQLHDLYDGRTAQNVPLLTIFLADQQPDGEADSSGRSEVSIVIELRYHEMLPFYLPWFRNTQDITVQGGRPRFLATLRKLNVGVFKEELTRRHGRTMLIWN</sequence>
<proteinExistence type="predicted"/>
<gene>
    <name evidence="2" type="ORF">Cvel_29723</name>
</gene>
<dbReference type="VEuPathDB" id="CryptoDB:Cvel_29723"/>